<keyword evidence="1" id="KW-1133">Transmembrane helix</keyword>
<dbReference type="Proteomes" id="UP001437256">
    <property type="component" value="Unassembled WGS sequence"/>
</dbReference>
<dbReference type="EMBL" id="JBBXMP010000234">
    <property type="protein sequence ID" value="KAL0059325.1"/>
    <property type="molecule type" value="Genomic_DNA"/>
</dbReference>
<accession>A0ABR2ZCD3</accession>
<feature type="transmembrane region" description="Helical" evidence="1">
    <location>
        <begin position="286"/>
        <end position="303"/>
    </location>
</feature>
<proteinExistence type="predicted"/>
<evidence type="ECO:0000256" key="1">
    <source>
        <dbReference type="SAM" id="Phobius"/>
    </source>
</evidence>
<evidence type="ECO:0000313" key="2">
    <source>
        <dbReference type="EMBL" id="KAL0059325.1"/>
    </source>
</evidence>
<feature type="transmembrane region" description="Helical" evidence="1">
    <location>
        <begin position="253"/>
        <end position="274"/>
    </location>
</feature>
<gene>
    <name evidence="2" type="ORF">AAF712_013931</name>
</gene>
<feature type="transmembrane region" description="Helical" evidence="1">
    <location>
        <begin position="141"/>
        <end position="165"/>
    </location>
</feature>
<name>A0ABR2ZCD3_9AGAR</name>
<reference evidence="2 3" key="1">
    <citation type="submission" date="2024-05" db="EMBL/GenBank/DDBJ databases">
        <title>A draft genome resource for the thread blight pathogen Marasmius tenuissimus strain MS-2.</title>
        <authorList>
            <person name="Yulfo-Soto G.E."/>
            <person name="Baruah I.K."/>
            <person name="Amoako-Attah I."/>
            <person name="Bukari Y."/>
            <person name="Meinhardt L.W."/>
            <person name="Bailey B.A."/>
            <person name="Cohen S.P."/>
        </authorList>
    </citation>
    <scope>NUCLEOTIDE SEQUENCE [LARGE SCALE GENOMIC DNA]</scope>
    <source>
        <strain evidence="2 3">MS-2</strain>
    </source>
</reference>
<protein>
    <submittedName>
        <fullName evidence="2">Uncharacterized protein</fullName>
    </submittedName>
</protein>
<keyword evidence="1" id="KW-0812">Transmembrane</keyword>
<evidence type="ECO:0000313" key="3">
    <source>
        <dbReference type="Proteomes" id="UP001437256"/>
    </source>
</evidence>
<organism evidence="2 3">
    <name type="scientific">Marasmius tenuissimus</name>
    <dbReference type="NCBI Taxonomy" id="585030"/>
    <lineage>
        <taxon>Eukaryota</taxon>
        <taxon>Fungi</taxon>
        <taxon>Dikarya</taxon>
        <taxon>Basidiomycota</taxon>
        <taxon>Agaricomycotina</taxon>
        <taxon>Agaricomycetes</taxon>
        <taxon>Agaricomycetidae</taxon>
        <taxon>Agaricales</taxon>
        <taxon>Marasmiineae</taxon>
        <taxon>Marasmiaceae</taxon>
        <taxon>Marasmius</taxon>
    </lineage>
</organism>
<keyword evidence="1" id="KW-0472">Membrane</keyword>
<feature type="transmembrane region" description="Helical" evidence="1">
    <location>
        <begin position="116"/>
        <end position="134"/>
    </location>
</feature>
<keyword evidence="3" id="KW-1185">Reference proteome</keyword>
<comment type="caution">
    <text evidence="2">The sequence shown here is derived from an EMBL/GenBank/DDBJ whole genome shotgun (WGS) entry which is preliminary data.</text>
</comment>
<feature type="transmembrane region" description="Helical" evidence="1">
    <location>
        <begin position="67"/>
        <end position="90"/>
    </location>
</feature>
<feature type="transmembrane region" description="Helical" evidence="1">
    <location>
        <begin position="20"/>
        <end position="39"/>
    </location>
</feature>
<sequence length="377" mass="41880">MAGISLVQANLASFPVESALYGLFLLLSIISLLASFKYARHTVPVSHYKYNKLRLFDPVLQALRRPIFVGGIAIVMTVSGHWLCGIIRLFDALTQSGNAEAYYADISHPTQLAKNIFLSSSAVIGDALIIYRLWIVWTRKYYIVVFPIVSLLATTASGIIVAYFYRLSPPGTIVFSGRIAHWIIVESITSTCINVYCSSKLEDVVIMVLETQPHISPHLLENLETNASIIGVCVAGFIEQAVICAMKQKVLIVFIESAALYALWQLVFLILLFLRSNIQFTFVDGYPVIAGISFMSINARMYLSTWSPDHRERTYQNANVVSPFAVATMNTHTTGRSERESENYVMHPVRPVAVQVTVVGHEEPPDGLKNNSGWTAV</sequence>